<dbReference type="AlphaFoldDB" id="A0A0E0GPH8"/>
<proteinExistence type="predicted"/>
<evidence type="ECO:0000313" key="2">
    <source>
        <dbReference type="EnsemblPlants" id="ONIVA03G24330.1"/>
    </source>
</evidence>
<feature type="compositionally biased region" description="Basic residues" evidence="1">
    <location>
        <begin position="1"/>
        <end position="16"/>
    </location>
</feature>
<dbReference type="Gramene" id="ONIVA03G24330.1">
    <property type="protein sequence ID" value="ONIVA03G24330.1"/>
    <property type="gene ID" value="ONIVA03G24330"/>
</dbReference>
<reference evidence="2" key="2">
    <citation type="submission" date="2018-04" db="EMBL/GenBank/DDBJ databases">
        <title>OnivRS2 (Oryza nivara Reference Sequence Version 2).</title>
        <authorList>
            <person name="Zhang J."/>
            <person name="Kudrna D."/>
            <person name="Lee S."/>
            <person name="Talag J."/>
            <person name="Rajasekar S."/>
            <person name="Welchert J."/>
            <person name="Hsing Y.-I."/>
            <person name="Wing R.A."/>
        </authorList>
    </citation>
    <scope>NUCLEOTIDE SEQUENCE [LARGE SCALE GENOMIC DNA]</scope>
    <source>
        <strain evidence="2">SL10</strain>
    </source>
</reference>
<dbReference type="EnsemblPlants" id="ONIVA03G24330.1">
    <property type="protein sequence ID" value="ONIVA03G24330.1"/>
    <property type="gene ID" value="ONIVA03G24330"/>
</dbReference>
<dbReference type="HOGENOM" id="CLU_3360522_0_0_1"/>
<reference evidence="2" key="1">
    <citation type="submission" date="2015-04" db="UniProtKB">
        <authorList>
            <consortium name="EnsemblPlants"/>
        </authorList>
    </citation>
    <scope>IDENTIFICATION</scope>
    <source>
        <strain evidence="2">SL10</strain>
    </source>
</reference>
<organism evidence="2">
    <name type="scientific">Oryza nivara</name>
    <name type="common">Indian wild rice</name>
    <name type="synonym">Oryza sativa f. spontanea</name>
    <dbReference type="NCBI Taxonomy" id="4536"/>
    <lineage>
        <taxon>Eukaryota</taxon>
        <taxon>Viridiplantae</taxon>
        <taxon>Streptophyta</taxon>
        <taxon>Embryophyta</taxon>
        <taxon>Tracheophyta</taxon>
        <taxon>Spermatophyta</taxon>
        <taxon>Magnoliopsida</taxon>
        <taxon>Liliopsida</taxon>
        <taxon>Poales</taxon>
        <taxon>Poaceae</taxon>
        <taxon>BOP clade</taxon>
        <taxon>Oryzoideae</taxon>
        <taxon>Oryzeae</taxon>
        <taxon>Oryzinae</taxon>
        <taxon>Oryza</taxon>
    </lineage>
</organism>
<keyword evidence="3" id="KW-1185">Reference proteome</keyword>
<sequence>MMRAQKHHHHQHRRCMSTRSHASPLQPHISCITEDP</sequence>
<dbReference type="Proteomes" id="UP000006591">
    <property type="component" value="Chromosome 3"/>
</dbReference>
<evidence type="ECO:0000256" key="1">
    <source>
        <dbReference type="SAM" id="MobiDB-lite"/>
    </source>
</evidence>
<evidence type="ECO:0000313" key="3">
    <source>
        <dbReference type="Proteomes" id="UP000006591"/>
    </source>
</evidence>
<protein>
    <submittedName>
        <fullName evidence="2">Uncharacterized protein</fullName>
    </submittedName>
</protein>
<accession>A0A0E0GPH8</accession>
<name>A0A0E0GPH8_ORYNI</name>
<feature type="region of interest" description="Disordered" evidence="1">
    <location>
        <begin position="1"/>
        <end position="36"/>
    </location>
</feature>